<evidence type="ECO:0000256" key="2">
    <source>
        <dbReference type="ARBA" id="ARBA00022722"/>
    </source>
</evidence>
<protein>
    <recommendedName>
        <fullName evidence="14">Holliday junction resolvase Hjc</fullName>
    </recommendedName>
</protein>
<evidence type="ECO:0000256" key="11">
    <source>
        <dbReference type="ARBA" id="ARBA00029354"/>
    </source>
</evidence>
<evidence type="ECO:0000256" key="5">
    <source>
        <dbReference type="ARBA" id="ARBA00022763"/>
    </source>
</evidence>
<comment type="catalytic activity">
    <reaction evidence="11">
        <text>Endonucleolytic cleavage at a junction such as a reciprocal single-stranded crossover between two homologous DNA duplexes (Holliday junction).</text>
        <dbReference type="EC" id="3.1.21.10"/>
    </reaction>
</comment>
<dbReference type="Gene3D" id="3.40.1350.10">
    <property type="match status" value="1"/>
</dbReference>
<dbReference type="NCBIfam" id="NF040854">
    <property type="entry name" value="Hol_resolv_Hjc"/>
    <property type="match status" value="1"/>
</dbReference>
<dbReference type="GO" id="GO:0008821">
    <property type="term" value="F:crossover junction DNA endonuclease activity"/>
    <property type="evidence" value="ECO:0007669"/>
    <property type="project" value="UniProtKB-EC"/>
</dbReference>
<dbReference type="EMBL" id="LMVM01000004">
    <property type="protein sequence ID" value="PAV05507.1"/>
    <property type="molecule type" value="Genomic_DNA"/>
</dbReference>
<keyword evidence="8" id="KW-0238">DNA-binding</keyword>
<dbReference type="Proteomes" id="UP000217784">
    <property type="component" value="Unassembled WGS sequence"/>
</dbReference>
<dbReference type="InterPro" id="IPR011856">
    <property type="entry name" value="tRNA_endonuc-like_dom_sf"/>
</dbReference>
<gene>
    <name evidence="12" type="ORF">ASJ80_09025</name>
</gene>
<dbReference type="OrthoDB" id="34330at2157"/>
<dbReference type="Pfam" id="PF01870">
    <property type="entry name" value="Hjc"/>
    <property type="match status" value="1"/>
</dbReference>
<keyword evidence="10" id="KW-0234">DNA repair</keyword>
<evidence type="ECO:0000313" key="13">
    <source>
        <dbReference type="Proteomes" id="UP000217784"/>
    </source>
</evidence>
<accession>A0A2A2H7Y5</accession>
<dbReference type="InterPro" id="IPR002732">
    <property type="entry name" value="Hjc"/>
</dbReference>
<evidence type="ECO:0000256" key="10">
    <source>
        <dbReference type="ARBA" id="ARBA00023204"/>
    </source>
</evidence>
<keyword evidence="4" id="KW-0255">Endonuclease</keyword>
<evidence type="ECO:0000256" key="1">
    <source>
        <dbReference type="ARBA" id="ARBA00001946"/>
    </source>
</evidence>
<comment type="caution">
    <text evidence="12">The sequence shown here is derived from an EMBL/GenBank/DDBJ whole genome shotgun (WGS) entry which is preliminary data.</text>
</comment>
<dbReference type="PIRSF" id="PIRSF004985">
    <property type="entry name" value="Hlld_jn_rslvs_ar"/>
    <property type="match status" value="1"/>
</dbReference>
<comment type="cofactor">
    <cofactor evidence="1">
        <name>Mg(2+)</name>
        <dbReference type="ChEBI" id="CHEBI:18420"/>
    </cofactor>
</comment>
<dbReference type="GO" id="GO:0046872">
    <property type="term" value="F:metal ion binding"/>
    <property type="evidence" value="ECO:0007669"/>
    <property type="project" value="UniProtKB-KW"/>
</dbReference>
<keyword evidence="7" id="KW-0460">Magnesium</keyword>
<evidence type="ECO:0000313" key="12">
    <source>
        <dbReference type="EMBL" id="PAV05507.1"/>
    </source>
</evidence>
<organism evidence="12 13">
    <name type="scientific">Methanobacterium bryantii</name>
    <dbReference type="NCBI Taxonomy" id="2161"/>
    <lineage>
        <taxon>Archaea</taxon>
        <taxon>Methanobacteriati</taxon>
        <taxon>Methanobacteriota</taxon>
        <taxon>Methanomada group</taxon>
        <taxon>Methanobacteria</taxon>
        <taxon>Methanobacteriales</taxon>
        <taxon>Methanobacteriaceae</taxon>
        <taxon>Methanobacterium</taxon>
    </lineage>
</organism>
<keyword evidence="2" id="KW-0540">Nuclease</keyword>
<dbReference type="GO" id="GO:0003677">
    <property type="term" value="F:DNA binding"/>
    <property type="evidence" value="ECO:0007669"/>
    <property type="project" value="UniProtKB-KW"/>
</dbReference>
<dbReference type="GO" id="GO:0006310">
    <property type="term" value="P:DNA recombination"/>
    <property type="evidence" value="ECO:0007669"/>
    <property type="project" value="UniProtKB-KW"/>
</dbReference>
<dbReference type="GO" id="GO:0006281">
    <property type="term" value="P:DNA repair"/>
    <property type="evidence" value="ECO:0007669"/>
    <property type="project" value="UniProtKB-KW"/>
</dbReference>
<keyword evidence="3" id="KW-0479">Metal-binding</keyword>
<evidence type="ECO:0008006" key="14">
    <source>
        <dbReference type="Google" id="ProtNLM"/>
    </source>
</evidence>
<dbReference type="SUPFAM" id="SSF52980">
    <property type="entry name" value="Restriction endonuclease-like"/>
    <property type="match status" value="1"/>
</dbReference>
<keyword evidence="6" id="KW-0378">Hydrolase</keyword>
<evidence type="ECO:0000256" key="7">
    <source>
        <dbReference type="ARBA" id="ARBA00022842"/>
    </source>
</evidence>
<evidence type="ECO:0000256" key="3">
    <source>
        <dbReference type="ARBA" id="ARBA00022723"/>
    </source>
</evidence>
<proteinExistence type="predicted"/>
<evidence type="ECO:0000256" key="4">
    <source>
        <dbReference type="ARBA" id="ARBA00022759"/>
    </source>
</evidence>
<dbReference type="AlphaFoldDB" id="A0A2A2H7Y5"/>
<evidence type="ECO:0000256" key="8">
    <source>
        <dbReference type="ARBA" id="ARBA00023125"/>
    </source>
</evidence>
<evidence type="ECO:0000256" key="9">
    <source>
        <dbReference type="ARBA" id="ARBA00023172"/>
    </source>
</evidence>
<dbReference type="PANTHER" id="PTHR39651">
    <property type="entry name" value="HOLLIDAY JUNCTION RESOLVASE HJC"/>
    <property type="match status" value="1"/>
</dbReference>
<dbReference type="InterPro" id="IPR011335">
    <property type="entry name" value="Restrct_endonuc-II-like"/>
</dbReference>
<dbReference type="PANTHER" id="PTHR39651:SF1">
    <property type="entry name" value="HOLLIDAY JUNCTION RESOLVASE HJC"/>
    <property type="match status" value="1"/>
</dbReference>
<keyword evidence="13" id="KW-1185">Reference proteome</keyword>
<reference evidence="12 13" key="1">
    <citation type="journal article" date="2017" name="BMC Genomics">
        <title>Genomic analysis of methanogenic archaea reveals a shift towards energy conservation.</title>
        <authorList>
            <person name="Gilmore S.P."/>
            <person name="Henske J.K."/>
            <person name="Sexton J.A."/>
            <person name="Solomon K.V."/>
            <person name="Seppala S."/>
            <person name="Yoo J.I."/>
            <person name="Huyett L.M."/>
            <person name="Pressman A."/>
            <person name="Cogan J.Z."/>
            <person name="Kivenson V."/>
            <person name="Peng X."/>
            <person name="Tan Y."/>
            <person name="Valentine D.L."/>
            <person name="O'Malley M.A."/>
        </authorList>
    </citation>
    <scope>NUCLEOTIDE SEQUENCE [LARGE SCALE GENOMIC DNA]</scope>
    <source>
        <strain evidence="12 13">M.o.H.</strain>
    </source>
</reference>
<evidence type="ECO:0000256" key="6">
    <source>
        <dbReference type="ARBA" id="ARBA00022801"/>
    </source>
</evidence>
<sequence>MSTRLITISNMKKEGIKHEQELVKSFKENGFVACRFPASGASCPDLIAGDGDSIFVMEVKTTLNTLIKIRKKQIGTLNSFANGLKAKSFIAIKFINREDWRFLKIMDLKIHGKSYSIDYNTAMLQGIEFDQLISDEYQKRLI</sequence>
<keyword evidence="5" id="KW-0227">DNA damage</keyword>
<dbReference type="InterPro" id="IPR014428">
    <property type="entry name" value="Hjc_arc"/>
</dbReference>
<dbReference type="RefSeq" id="WP_069585758.1">
    <property type="nucleotide sequence ID" value="NZ_LMVM01000004.1"/>
</dbReference>
<name>A0A2A2H7Y5_METBR</name>
<keyword evidence="9" id="KW-0233">DNA recombination</keyword>